<dbReference type="RefSeq" id="WP_340235647.1">
    <property type="nucleotide sequence ID" value="NZ_JBBEWC010000004.1"/>
</dbReference>
<dbReference type="Proteomes" id="UP001597510">
    <property type="component" value="Unassembled WGS sequence"/>
</dbReference>
<sequence length="418" mass="47387">MKLLVFGYFLFTLFFSLELPVIITGNVVNHQNQAIKAKISLIKTDTQELVKTFESQSDGSFIIQSDLKNINLKFECAGYRAAMLPIEASQIKLNRIVCQINLIKEDFQAEDKAYQQSTTKDYNIDNIADNVNAKSFQSFSVVDAYTNEQLSADIALFPTRTKSTVVRQTDAKTPEIEIVFDKKDIVAFEVSAQGYQKYFGNLIIENLDMKKHKNVIRLIRELSMLNISLANSTISKASVSLVDESNKKITLIMIDKVLLANLYPSRKYKILLGNKLIAPEFEAKTGINQYIITASESGTNKQEYVGFEKKFLIYFEQSSYELVEDSKRKIDSTVNLLKDNSALKVEIIGHTDNIGNTYQNQYLSEFRASKISNLLFNQGIDKSRMKIGGKGSKQPLSSNATEAERKRNRRVEVKIYSD</sequence>
<gene>
    <name evidence="7" type="ORF">ACFSR2_05020</name>
</gene>
<name>A0ABW5J6J4_9BACT</name>
<evidence type="ECO:0000256" key="1">
    <source>
        <dbReference type="ARBA" id="ARBA00004442"/>
    </source>
</evidence>
<evidence type="ECO:0000256" key="4">
    <source>
        <dbReference type="PROSITE-ProRule" id="PRU00473"/>
    </source>
</evidence>
<feature type="domain" description="OmpA-like" evidence="6">
    <location>
        <begin position="302"/>
        <end position="418"/>
    </location>
</feature>
<dbReference type="CDD" id="cd07185">
    <property type="entry name" value="OmpA_C-like"/>
    <property type="match status" value="1"/>
</dbReference>
<dbReference type="PANTHER" id="PTHR30329">
    <property type="entry name" value="STATOR ELEMENT OF FLAGELLAR MOTOR COMPLEX"/>
    <property type="match status" value="1"/>
</dbReference>
<evidence type="ECO:0000256" key="5">
    <source>
        <dbReference type="SAM" id="MobiDB-lite"/>
    </source>
</evidence>
<accession>A0ABW5J6J4</accession>
<organism evidence="7 8">
    <name type="scientific">Emticicia soli</name>
    <dbReference type="NCBI Taxonomy" id="2027878"/>
    <lineage>
        <taxon>Bacteria</taxon>
        <taxon>Pseudomonadati</taxon>
        <taxon>Bacteroidota</taxon>
        <taxon>Cytophagia</taxon>
        <taxon>Cytophagales</taxon>
        <taxon>Leadbetterellaceae</taxon>
        <taxon>Emticicia</taxon>
    </lineage>
</organism>
<dbReference type="EMBL" id="JBHULC010000004">
    <property type="protein sequence ID" value="MFD2520235.1"/>
    <property type="molecule type" value="Genomic_DNA"/>
</dbReference>
<comment type="subcellular location">
    <subcellularLocation>
        <location evidence="1">Cell outer membrane</location>
    </subcellularLocation>
</comment>
<dbReference type="InterPro" id="IPR006665">
    <property type="entry name" value="OmpA-like"/>
</dbReference>
<evidence type="ECO:0000259" key="6">
    <source>
        <dbReference type="PROSITE" id="PS51123"/>
    </source>
</evidence>
<dbReference type="PRINTS" id="PR01021">
    <property type="entry name" value="OMPADOMAIN"/>
</dbReference>
<dbReference type="PANTHER" id="PTHR30329:SF21">
    <property type="entry name" value="LIPOPROTEIN YIAD-RELATED"/>
    <property type="match status" value="1"/>
</dbReference>
<evidence type="ECO:0000313" key="8">
    <source>
        <dbReference type="Proteomes" id="UP001597510"/>
    </source>
</evidence>
<dbReference type="Gene3D" id="3.30.1330.60">
    <property type="entry name" value="OmpA-like domain"/>
    <property type="match status" value="1"/>
</dbReference>
<dbReference type="Pfam" id="PF00691">
    <property type="entry name" value="OmpA"/>
    <property type="match status" value="1"/>
</dbReference>
<dbReference type="InterPro" id="IPR006664">
    <property type="entry name" value="OMP_bac"/>
</dbReference>
<dbReference type="InterPro" id="IPR050330">
    <property type="entry name" value="Bact_OuterMem_StrucFunc"/>
</dbReference>
<evidence type="ECO:0000256" key="2">
    <source>
        <dbReference type="ARBA" id="ARBA00023136"/>
    </source>
</evidence>
<feature type="region of interest" description="Disordered" evidence="5">
    <location>
        <begin position="387"/>
        <end position="418"/>
    </location>
</feature>
<proteinExistence type="predicted"/>
<dbReference type="PROSITE" id="PS51123">
    <property type="entry name" value="OMPA_2"/>
    <property type="match status" value="1"/>
</dbReference>
<keyword evidence="2 4" id="KW-0472">Membrane</keyword>
<evidence type="ECO:0000313" key="7">
    <source>
        <dbReference type="EMBL" id="MFD2520235.1"/>
    </source>
</evidence>
<keyword evidence="8" id="KW-1185">Reference proteome</keyword>
<feature type="compositionally biased region" description="Basic and acidic residues" evidence="5">
    <location>
        <begin position="402"/>
        <end position="418"/>
    </location>
</feature>
<dbReference type="SUPFAM" id="SSF103088">
    <property type="entry name" value="OmpA-like"/>
    <property type="match status" value="1"/>
</dbReference>
<protein>
    <submittedName>
        <fullName evidence="7">OmpA family protein</fullName>
    </submittedName>
</protein>
<dbReference type="InterPro" id="IPR036737">
    <property type="entry name" value="OmpA-like_sf"/>
</dbReference>
<keyword evidence="3" id="KW-0998">Cell outer membrane</keyword>
<evidence type="ECO:0000256" key="3">
    <source>
        <dbReference type="ARBA" id="ARBA00023237"/>
    </source>
</evidence>
<reference evidence="8" key="1">
    <citation type="journal article" date="2019" name="Int. J. Syst. Evol. Microbiol.">
        <title>The Global Catalogue of Microorganisms (GCM) 10K type strain sequencing project: providing services to taxonomists for standard genome sequencing and annotation.</title>
        <authorList>
            <consortium name="The Broad Institute Genomics Platform"/>
            <consortium name="The Broad Institute Genome Sequencing Center for Infectious Disease"/>
            <person name="Wu L."/>
            <person name="Ma J."/>
        </authorList>
    </citation>
    <scope>NUCLEOTIDE SEQUENCE [LARGE SCALE GENOMIC DNA]</scope>
    <source>
        <strain evidence="8">KCTC 52344</strain>
    </source>
</reference>
<comment type="caution">
    <text evidence="7">The sequence shown here is derived from an EMBL/GenBank/DDBJ whole genome shotgun (WGS) entry which is preliminary data.</text>
</comment>